<evidence type="ECO:0000313" key="1">
    <source>
        <dbReference type="EMBL" id="CAA7263098.1"/>
    </source>
</evidence>
<reference evidence="1 2" key="1">
    <citation type="submission" date="2020-01" db="EMBL/GenBank/DDBJ databases">
        <authorList>
            <person name="Gupta K D."/>
        </authorList>
    </citation>
    <scope>NUCLEOTIDE SEQUENCE [LARGE SCALE GENOMIC DNA]</scope>
</reference>
<sequence length="217" mass="23720">MSTHSHNIENLVHFSVSHLPRSSLSHSYFGGTVASFIPFPRLAPAFAIRLRVARAHWLEPHNHGTVLAPQSHSLRCFGCVFVIHYSHDHPTVGTSTHTLSDPQRPCGHIASILGDANVSSSGGHLVLVFGDGQIAVLDIGDYLDNGFGSVTNAEGKIETHPFPEMSLSTAKNKKERKNAEEGYWSWLDKVYYGDGQVILRPGVGEKKPTGFAVVSWQ</sequence>
<proteinExistence type="predicted"/>
<dbReference type="EMBL" id="CACVBS010000038">
    <property type="protein sequence ID" value="CAA7263098.1"/>
    <property type="molecule type" value="Genomic_DNA"/>
</dbReference>
<gene>
    <name evidence="1" type="ORF">AAE3_LOCUS5360</name>
</gene>
<organism evidence="1 2">
    <name type="scientific">Cyclocybe aegerita</name>
    <name type="common">Black poplar mushroom</name>
    <name type="synonym">Agrocybe aegerita</name>
    <dbReference type="NCBI Taxonomy" id="1973307"/>
    <lineage>
        <taxon>Eukaryota</taxon>
        <taxon>Fungi</taxon>
        <taxon>Dikarya</taxon>
        <taxon>Basidiomycota</taxon>
        <taxon>Agaricomycotina</taxon>
        <taxon>Agaricomycetes</taxon>
        <taxon>Agaricomycetidae</taxon>
        <taxon>Agaricales</taxon>
        <taxon>Agaricineae</taxon>
        <taxon>Bolbitiaceae</taxon>
        <taxon>Cyclocybe</taxon>
    </lineage>
</organism>
<dbReference type="Proteomes" id="UP000467700">
    <property type="component" value="Unassembled WGS sequence"/>
</dbReference>
<protein>
    <submittedName>
        <fullName evidence="1">Uncharacterized protein</fullName>
    </submittedName>
</protein>
<dbReference type="OrthoDB" id="3026076at2759"/>
<accession>A0A8S0X007</accession>
<keyword evidence="2" id="KW-1185">Reference proteome</keyword>
<name>A0A8S0X007_CYCAE</name>
<dbReference type="AlphaFoldDB" id="A0A8S0X007"/>
<evidence type="ECO:0000313" key="2">
    <source>
        <dbReference type="Proteomes" id="UP000467700"/>
    </source>
</evidence>
<comment type="caution">
    <text evidence="1">The sequence shown here is derived from an EMBL/GenBank/DDBJ whole genome shotgun (WGS) entry which is preliminary data.</text>
</comment>